<organism evidence="4 5">
    <name type="scientific">Tautonia sociabilis</name>
    <dbReference type="NCBI Taxonomy" id="2080755"/>
    <lineage>
        <taxon>Bacteria</taxon>
        <taxon>Pseudomonadati</taxon>
        <taxon>Planctomycetota</taxon>
        <taxon>Planctomycetia</taxon>
        <taxon>Isosphaerales</taxon>
        <taxon>Isosphaeraceae</taxon>
        <taxon>Tautonia</taxon>
    </lineage>
</organism>
<dbReference type="EMBL" id="RYZH01000009">
    <property type="protein sequence ID" value="RUL88621.1"/>
    <property type="molecule type" value="Genomic_DNA"/>
</dbReference>
<evidence type="ECO:0000259" key="3">
    <source>
        <dbReference type="Pfam" id="PF12146"/>
    </source>
</evidence>
<dbReference type="InterPro" id="IPR022742">
    <property type="entry name" value="Hydrolase_4"/>
</dbReference>
<evidence type="ECO:0000256" key="1">
    <source>
        <dbReference type="PIRSR" id="PIRSR017388-1"/>
    </source>
</evidence>
<dbReference type="OrthoDB" id="9786110at2"/>
<dbReference type="Pfam" id="PF12146">
    <property type="entry name" value="Hydrolase_4"/>
    <property type="match status" value="1"/>
</dbReference>
<evidence type="ECO:0000256" key="2">
    <source>
        <dbReference type="PIRSR" id="PIRSR017388-3"/>
    </source>
</evidence>
<protein>
    <submittedName>
        <fullName evidence="4">Alpha/beta fold hydrolase</fullName>
    </submittedName>
</protein>
<feature type="active site" description="Nucleophile" evidence="1">
    <location>
        <position position="91"/>
    </location>
</feature>
<comment type="caution">
    <text evidence="4">The sequence shown here is derived from an EMBL/GenBank/DDBJ whole genome shotgun (WGS) entry which is preliminary data.</text>
</comment>
<feature type="site" description="Important for substrate specificity" evidence="2">
    <location>
        <position position="149"/>
    </location>
</feature>
<name>A0A432MMF8_9BACT</name>
<reference evidence="4 5" key="1">
    <citation type="submission" date="2018-12" db="EMBL/GenBank/DDBJ databases">
        <authorList>
            <person name="Toschakov S.V."/>
        </authorList>
    </citation>
    <scope>NUCLEOTIDE SEQUENCE [LARGE SCALE GENOMIC DNA]</scope>
    <source>
        <strain evidence="4 5">GM2012</strain>
    </source>
</reference>
<gene>
    <name evidence="4" type="ORF">TsocGM_06775</name>
</gene>
<evidence type="ECO:0000313" key="4">
    <source>
        <dbReference type="EMBL" id="RUL88621.1"/>
    </source>
</evidence>
<dbReference type="Proteomes" id="UP000280296">
    <property type="component" value="Unassembled WGS sequence"/>
</dbReference>
<reference evidence="4 5" key="2">
    <citation type="submission" date="2019-01" db="EMBL/GenBank/DDBJ databases">
        <title>Tautonia sociabilis, a novel thermotolerant planctomycete of Isosphaeraceae family, isolated from a 4000 m deep subterranean habitat.</title>
        <authorList>
            <person name="Kovaleva O.L."/>
            <person name="Elcheninov A.G."/>
            <person name="Van Heerden E."/>
            <person name="Toshchakov S.V."/>
            <person name="Novikov A."/>
            <person name="Bonch-Osmolovskaya E.A."/>
            <person name="Kublanov I.V."/>
        </authorList>
    </citation>
    <scope>NUCLEOTIDE SEQUENCE [LARGE SCALE GENOMIC DNA]</scope>
    <source>
        <strain evidence="4 5">GM2012</strain>
    </source>
</reference>
<dbReference type="RefSeq" id="WP_126724548.1">
    <property type="nucleotide sequence ID" value="NZ_RYZH01000009.1"/>
</dbReference>
<feature type="active site" description="Charge relay system" evidence="1">
    <location>
        <position position="233"/>
    </location>
</feature>
<feature type="domain" description="Serine aminopeptidase S33" evidence="3">
    <location>
        <begin position="15"/>
        <end position="235"/>
    </location>
</feature>
<evidence type="ECO:0000313" key="5">
    <source>
        <dbReference type="Proteomes" id="UP000280296"/>
    </source>
</evidence>
<feature type="active site" description="Charge relay system" evidence="1">
    <location>
        <position position="201"/>
    </location>
</feature>
<dbReference type="InterPro" id="IPR029058">
    <property type="entry name" value="AB_hydrolase_fold"/>
</dbReference>
<dbReference type="SUPFAM" id="SSF53474">
    <property type="entry name" value="alpha/beta-Hydrolases"/>
    <property type="match status" value="1"/>
</dbReference>
<sequence length="261" mass="28456">MNRSPDLDEDVAPPRACLVLHGLGGGPYEARPLIDALRQAGLTVEAPVYPGHTGPGPHMPRSTWPEWFEVARDAFDRLSARHGTVAVAGFSTGGTLALHLAAGRPVARLALLAPFLAVKHYWFLGPRLEVYLETVGRLLERIPRRAPTIADRAVRAEIRRELPFRSFNLHAARSAVELTRLVRAEVPRISTPTLVIQSSRDSVVDPAGARWLEGHLGTPAADRLLLWLERSDHLLALDVEREAVLAAVLDFFGVGRAAPGA</sequence>
<accession>A0A432MMF8</accession>
<dbReference type="AlphaFoldDB" id="A0A432MMF8"/>
<keyword evidence="5" id="KW-1185">Reference proteome</keyword>
<dbReference type="InterPro" id="IPR012354">
    <property type="entry name" value="Esterase_lipase"/>
</dbReference>
<proteinExistence type="predicted"/>
<dbReference type="GO" id="GO:0052689">
    <property type="term" value="F:carboxylic ester hydrolase activity"/>
    <property type="evidence" value="ECO:0007669"/>
    <property type="project" value="InterPro"/>
</dbReference>
<dbReference type="Gene3D" id="3.40.50.1820">
    <property type="entry name" value="alpha/beta hydrolase"/>
    <property type="match status" value="1"/>
</dbReference>
<dbReference type="PIRSF" id="PIRSF017388">
    <property type="entry name" value="Esterase_lipase"/>
    <property type="match status" value="1"/>
</dbReference>
<keyword evidence="4" id="KW-0378">Hydrolase</keyword>